<keyword evidence="3" id="KW-1185">Reference proteome</keyword>
<dbReference type="EMBL" id="FO203512">
    <property type="protein sequence ID" value="CCK74765.1"/>
    <property type="molecule type" value="Genomic_DNA"/>
</dbReference>
<gene>
    <name evidence="2" type="ORF">OLEAN_C05890</name>
</gene>
<dbReference type="AlphaFoldDB" id="R4YKG2"/>
<proteinExistence type="predicted"/>
<feature type="transmembrane region" description="Helical" evidence="1">
    <location>
        <begin position="16"/>
        <end position="37"/>
    </location>
</feature>
<keyword evidence="1" id="KW-0812">Transmembrane</keyword>
<evidence type="ECO:0008006" key="4">
    <source>
        <dbReference type="Google" id="ProtNLM"/>
    </source>
</evidence>
<name>R4YKG2_OLEAN</name>
<organism evidence="2 3">
    <name type="scientific">Oleispira antarctica RB-8</name>
    <dbReference type="NCBI Taxonomy" id="698738"/>
    <lineage>
        <taxon>Bacteria</taxon>
        <taxon>Pseudomonadati</taxon>
        <taxon>Pseudomonadota</taxon>
        <taxon>Gammaproteobacteria</taxon>
        <taxon>Oceanospirillales</taxon>
        <taxon>Oceanospirillaceae</taxon>
        <taxon>Oleispira</taxon>
    </lineage>
</organism>
<evidence type="ECO:0000256" key="1">
    <source>
        <dbReference type="SAM" id="Phobius"/>
    </source>
</evidence>
<evidence type="ECO:0000313" key="2">
    <source>
        <dbReference type="EMBL" id="CCK74765.1"/>
    </source>
</evidence>
<dbReference type="KEGG" id="oai:OLEAN_C05890"/>
<protein>
    <recommendedName>
        <fullName evidence="4">Type 4 fimbrial biogenesis protein PilX N-terminal domain-containing protein</fullName>
    </recommendedName>
</protein>
<evidence type="ECO:0000313" key="3">
    <source>
        <dbReference type="Proteomes" id="UP000032749"/>
    </source>
</evidence>
<keyword evidence="1" id="KW-1133">Transmembrane helix</keyword>
<sequence>MNSLKNSPHKALKEKGSALIISLVLLTAITLISITSLQRTNLQTRIVANIQHTESGFNIVSSELEEIFVTYNSGSATSDLTKALDTFTLNSEGKKSFGVSDTTVISTYKNKNINNTKSLQVSSNLIHKGQPLFTSGYSVGGFSTYKFEINADSSLPNGGYNLSSQSLGVELIGPTSI</sequence>
<accession>R4YKG2</accession>
<reference evidence="2 3" key="1">
    <citation type="journal article" date="2013" name="Nat. Commun.">
        <title>Genome sequence and functional genomic analysis of the oil-degrading bacterium Oleispira antarctica.</title>
        <authorList>
            <person name="Kube M."/>
            <person name="Chernikova T.N."/>
            <person name="Al-Ramahi Y."/>
            <person name="Beloqui A."/>
            <person name="Lopez-Cortez N."/>
            <person name="Guazzaroni M.E."/>
            <person name="Heipieper H.J."/>
            <person name="Klages S."/>
            <person name="Kotsyurbenko O.R."/>
            <person name="Langer I."/>
            <person name="Nechitaylo T.Y."/>
            <person name="Lunsdorf H."/>
            <person name="Fernandez M."/>
            <person name="Juarez S."/>
            <person name="Ciordia S."/>
            <person name="Singer A."/>
            <person name="Kagan O."/>
            <person name="Egorova O."/>
            <person name="Petit P.A."/>
            <person name="Stogios P."/>
            <person name="Kim Y."/>
            <person name="Tchigvintsev A."/>
            <person name="Flick R."/>
            <person name="Denaro R."/>
            <person name="Genovese M."/>
            <person name="Albar J.P."/>
            <person name="Reva O.N."/>
            <person name="Martinez-Gomariz M."/>
            <person name="Tran H."/>
            <person name="Ferrer M."/>
            <person name="Savchenko A."/>
            <person name="Yakunin A.F."/>
            <person name="Yakimov M.M."/>
            <person name="Golyshina O.V."/>
            <person name="Reinhardt R."/>
            <person name="Golyshin P.N."/>
        </authorList>
    </citation>
    <scope>NUCLEOTIDE SEQUENCE [LARGE SCALE GENOMIC DNA]</scope>
</reference>
<dbReference type="Proteomes" id="UP000032749">
    <property type="component" value="Chromosome"/>
</dbReference>
<dbReference type="HOGENOM" id="CLU_1516420_0_0_6"/>
<dbReference type="STRING" id="698738.OLEAN_C05890"/>
<keyword evidence="1" id="KW-0472">Membrane</keyword>